<keyword evidence="4" id="KW-1185">Reference proteome</keyword>
<evidence type="ECO:0000313" key="2">
    <source>
        <dbReference type="EMBL" id="KAG2885342.1"/>
    </source>
</evidence>
<dbReference type="VEuPathDB" id="FungiDB:PC110_g22030"/>
<comment type="caution">
    <text evidence="3">The sequence shown here is derived from an EMBL/GenBank/DDBJ whole genome shotgun (WGS) entry which is preliminary data.</text>
</comment>
<dbReference type="OrthoDB" id="10452142at2759"/>
<protein>
    <submittedName>
        <fullName evidence="3">Uncharacterized protein</fullName>
    </submittedName>
</protein>
<evidence type="ECO:0000313" key="3">
    <source>
        <dbReference type="EMBL" id="RAW21527.1"/>
    </source>
</evidence>
<reference evidence="3 4" key="1">
    <citation type="submission" date="2018-01" db="EMBL/GenBank/DDBJ databases">
        <title>Draft genome of the strawberry crown rot pathogen Phytophthora cactorum.</title>
        <authorList>
            <person name="Armitage A.D."/>
            <person name="Lysoe E."/>
            <person name="Nellist C.F."/>
            <person name="Harrison R.J."/>
            <person name="Brurberg M.B."/>
        </authorList>
    </citation>
    <scope>NUCLEOTIDE SEQUENCE [LARGE SCALE GENOMIC DNA]</scope>
    <source>
        <strain evidence="3 4">10300</strain>
    </source>
</reference>
<feature type="region of interest" description="Disordered" evidence="1">
    <location>
        <begin position="29"/>
        <end position="53"/>
    </location>
</feature>
<proteinExistence type="predicted"/>
<dbReference type="EMBL" id="MJFZ01001708">
    <property type="protein sequence ID" value="RAW21527.1"/>
    <property type="molecule type" value="Genomic_DNA"/>
</dbReference>
<dbReference type="EMBL" id="RCMK01002041">
    <property type="protein sequence ID" value="KAG2885342.1"/>
    <property type="molecule type" value="Genomic_DNA"/>
</dbReference>
<organism evidence="3 4">
    <name type="scientific">Phytophthora cactorum</name>
    <dbReference type="NCBI Taxonomy" id="29920"/>
    <lineage>
        <taxon>Eukaryota</taxon>
        <taxon>Sar</taxon>
        <taxon>Stramenopiles</taxon>
        <taxon>Oomycota</taxon>
        <taxon>Peronosporomycetes</taxon>
        <taxon>Peronosporales</taxon>
        <taxon>Peronosporaceae</taxon>
        <taxon>Phytophthora</taxon>
    </lineage>
</organism>
<reference evidence="2" key="2">
    <citation type="submission" date="2018-10" db="EMBL/GenBank/DDBJ databases">
        <title>Effector identification in a new, highly contiguous assembly of the strawberry crown rot pathogen Phytophthora cactorum.</title>
        <authorList>
            <person name="Armitage A.D."/>
            <person name="Nellist C.F."/>
            <person name="Bates H."/>
            <person name="Vickerstaff R.J."/>
            <person name="Harrison R.J."/>
        </authorList>
    </citation>
    <scope>NUCLEOTIDE SEQUENCE</scope>
    <source>
        <strain evidence="2">4040</strain>
    </source>
</reference>
<dbReference type="AlphaFoldDB" id="A0A329RA13"/>
<sequence length="153" mass="16437">MCCHVVAACILGGVACPSVRMRTRQFVRPNHVHQKEQESSSSAGGPSDSDIDDEFVDVCRHSPAESSIGDAADRVQSPYACPATSTASATSTDTVIFEDTAEREVAEDVGESPTMPSPAYVSLLREAPGEPYQDRSTVQQELVEVLVPQHCRT</sequence>
<evidence type="ECO:0000256" key="1">
    <source>
        <dbReference type="SAM" id="MobiDB-lite"/>
    </source>
</evidence>
<name>A0A329RA13_9STRA</name>
<accession>A0A329RA13</accession>
<dbReference type="Proteomes" id="UP000736787">
    <property type="component" value="Unassembled WGS sequence"/>
</dbReference>
<evidence type="ECO:0000313" key="4">
    <source>
        <dbReference type="Proteomes" id="UP000251314"/>
    </source>
</evidence>
<gene>
    <name evidence="3" type="ORF">PC110_g22030</name>
    <name evidence="2" type="ORF">PC117_g25613</name>
</gene>
<feature type="compositionally biased region" description="Low complexity" evidence="1">
    <location>
        <begin position="39"/>
        <end position="48"/>
    </location>
</feature>
<dbReference type="Proteomes" id="UP000251314">
    <property type="component" value="Unassembled WGS sequence"/>
</dbReference>